<dbReference type="AlphaFoldDB" id="A0A098D3D5"/>
<protein>
    <submittedName>
        <fullName evidence="2">Chromosome 1, complete genome</fullName>
    </submittedName>
</protein>
<reference evidence="3 4" key="2">
    <citation type="journal article" date="2010" name="Nature">
        <title>Comparative genomics reveals mobile pathogenicity chromosomes in Fusarium.</title>
        <authorList>
            <person name="Ma L.J."/>
            <person name="van der Does H.C."/>
            <person name="Borkovich K.A."/>
            <person name="Coleman J.J."/>
            <person name="Daboussi M.J."/>
            <person name="Di Pietro A."/>
            <person name="Dufresne M."/>
            <person name="Freitag M."/>
            <person name="Grabherr M."/>
            <person name="Henrissat B."/>
            <person name="Houterman P.M."/>
            <person name="Kang S."/>
            <person name="Shim W.B."/>
            <person name="Woloshuk C."/>
            <person name="Xie X."/>
            <person name="Xu J.R."/>
            <person name="Antoniw J."/>
            <person name="Baker S.E."/>
            <person name="Bluhm B.H."/>
            <person name="Breakspear A."/>
            <person name="Brown D.W."/>
            <person name="Butchko R.A."/>
            <person name="Chapman S."/>
            <person name="Coulson R."/>
            <person name="Coutinho P.M."/>
            <person name="Danchin E.G."/>
            <person name="Diener A."/>
            <person name="Gale L.R."/>
            <person name="Gardiner D.M."/>
            <person name="Goff S."/>
            <person name="Hammond-Kosack K.E."/>
            <person name="Hilburn K."/>
            <person name="Hua-Van A."/>
            <person name="Jonkers W."/>
            <person name="Kazan K."/>
            <person name="Kodira C.D."/>
            <person name="Koehrsen M."/>
            <person name="Kumar L."/>
            <person name="Lee Y.H."/>
            <person name="Li L."/>
            <person name="Manners J.M."/>
            <person name="Miranda-Saavedra D."/>
            <person name="Mukherjee M."/>
            <person name="Park G."/>
            <person name="Park J."/>
            <person name="Park S.Y."/>
            <person name="Proctor R.H."/>
            <person name="Regev A."/>
            <person name="Ruiz-Roldan M.C."/>
            <person name="Sain D."/>
            <person name="Sakthikumar S."/>
            <person name="Sykes S."/>
            <person name="Schwartz D.C."/>
            <person name="Turgeon B.G."/>
            <person name="Wapinski I."/>
            <person name="Yoder O."/>
            <person name="Young S."/>
            <person name="Zeng Q."/>
            <person name="Zhou S."/>
            <person name="Galagan J."/>
            <person name="Cuomo C.A."/>
            <person name="Kistler H.C."/>
            <person name="Rep M."/>
        </authorList>
    </citation>
    <scope>GENOME REANNOTATION</scope>
    <source>
        <strain evidence="4">ATCC MYA-4620 / CBS 123657 / FGSC 9075 / NRRL 31084 / PH-1</strain>
        <strain evidence="3">PH-1 / ATCC MYA-4620 / FGSC 9075 / NRRL 31084</strain>
    </source>
</reference>
<gene>
    <name evidence="2" type="ORF">FGRAMPH1_01T02289</name>
</gene>
<evidence type="ECO:0000313" key="3">
    <source>
        <dbReference type="EnsemblFungi" id="CEF72945"/>
    </source>
</evidence>
<proteinExistence type="predicted"/>
<accession>A0A0E0RNX0</accession>
<dbReference type="Proteomes" id="UP000070720">
    <property type="component" value="Chromosome 1"/>
</dbReference>
<reference evidence="3" key="4">
    <citation type="submission" date="2017-01" db="UniProtKB">
        <authorList>
            <consortium name="EnsemblFungi"/>
        </authorList>
    </citation>
    <scope>IDENTIFICATION</scope>
    <source>
        <strain evidence="3">PH-1 / ATCC MYA-4620 / FGSC 9075 / NRRL 31084</strain>
    </source>
</reference>
<evidence type="ECO:0000256" key="1">
    <source>
        <dbReference type="SAM" id="MobiDB-lite"/>
    </source>
</evidence>
<feature type="compositionally biased region" description="Basic and acidic residues" evidence="1">
    <location>
        <begin position="58"/>
        <end position="70"/>
    </location>
</feature>
<dbReference type="EMBL" id="HG970332">
    <property type="protein sequence ID" value="CEF72945.1"/>
    <property type="molecule type" value="Genomic_DNA"/>
</dbReference>
<sequence>MLHARQCETCVHMKLAQSLSVRYQEWNSFPLSRYWVGGELWKAISNLLCIEIRQVKEPEKRRGDNKREGFENWGGSKETR</sequence>
<keyword evidence="4" id="KW-1185">Reference proteome</keyword>
<accession>A0A098D3D5</accession>
<reference evidence="2 4" key="3">
    <citation type="journal article" date="2015" name="BMC Genomics">
        <title>The completed genome sequence of the pathogenic ascomycete fungus Fusarium graminearum.</title>
        <authorList>
            <person name="King R."/>
            <person name="Urban M."/>
            <person name="Hammond-Kosack M.C."/>
            <person name="Hassani-Pak K."/>
            <person name="Hammond-Kosack K.E."/>
        </authorList>
    </citation>
    <scope>NUCLEOTIDE SEQUENCE [LARGE SCALE GENOMIC DNA]</scope>
    <source>
        <strain evidence="4">ATCC MYA-4620 / CBS 123657 / FGSC 9075 / NRRL 31084 / PH-1</strain>
        <strain evidence="2">PH-1</strain>
    </source>
</reference>
<dbReference type="VEuPathDB" id="FungiDB:FGRAMPH1_01G02289"/>
<name>A0A098D3D5_GIBZE</name>
<dbReference type="EnsemblFungi" id="CEF72945">
    <property type="protein sequence ID" value="CEF72945"/>
    <property type="gene ID" value="FGRRES_15098"/>
</dbReference>
<organism evidence="2 4">
    <name type="scientific">Gibberella zeae (strain ATCC MYA-4620 / CBS 123657 / FGSC 9075 / NRRL 31084 / PH-1)</name>
    <name type="common">Wheat head blight fungus</name>
    <name type="synonym">Fusarium graminearum</name>
    <dbReference type="NCBI Taxonomy" id="229533"/>
    <lineage>
        <taxon>Eukaryota</taxon>
        <taxon>Fungi</taxon>
        <taxon>Dikarya</taxon>
        <taxon>Ascomycota</taxon>
        <taxon>Pezizomycotina</taxon>
        <taxon>Sordariomycetes</taxon>
        <taxon>Hypocreomycetidae</taxon>
        <taxon>Hypocreales</taxon>
        <taxon>Nectriaceae</taxon>
        <taxon>Fusarium</taxon>
    </lineage>
</organism>
<reference evidence="3 4" key="1">
    <citation type="journal article" date="2007" name="Science">
        <title>The Fusarium graminearum genome reveals a link between localized polymorphism and pathogen specialization.</title>
        <authorList>
            <person name="Cuomo C.A."/>
            <person name="Gueldener U."/>
            <person name="Xu J.-R."/>
            <person name="Trail F."/>
            <person name="Turgeon B.G."/>
            <person name="Di Pietro A."/>
            <person name="Walton J.D."/>
            <person name="Ma L.-J."/>
            <person name="Baker S.E."/>
            <person name="Rep M."/>
            <person name="Adam G."/>
            <person name="Antoniw J."/>
            <person name="Baldwin T."/>
            <person name="Calvo S.E."/>
            <person name="Chang Y.-L."/>
            <person name="DeCaprio D."/>
            <person name="Gale L.R."/>
            <person name="Gnerre S."/>
            <person name="Goswami R.S."/>
            <person name="Hammond-Kosack K."/>
            <person name="Harris L.J."/>
            <person name="Hilburn K."/>
            <person name="Kennell J.C."/>
            <person name="Kroken S."/>
            <person name="Magnuson J.K."/>
            <person name="Mannhaupt G."/>
            <person name="Mauceli E.W."/>
            <person name="Mewes H.-W."/>
            <person name="Mitterbauer R."/>
            <person name="Muehlbauer G."/>
            <person name="Muensterkoetter M."/>
            <person name="Nelson D."/>
            <person name="O'Donnell K."/>
            <person name="Ouellet T."/>
            <person name="Qi W."/>
            <person name="Quesneville H."/>
            <person name="Roncero M.I.G."/>
            <person name="Seong K.-Y."/>
            <person name="Tetko I.V."/>
            <person name="Urban M."/>
            <person name="Waalwijk C."/>
            <person name="Ward T.J."/>
            <person name="Yao J."/>
            <person name="Birren B.W."/>
            <person name="Kistler H.C."/>
        </authorList>
    </citation>
    <scope>NUCLEOTIDE SEQUENCE [LARGE SCALE GENOMIC DNA]</scope>
    <source>
        <strain evidence="4">ATCC MYA-4620 / CBS 123657 / FGSC 9075 / NRRL 31084 / PH-1</strain>
        <strain evidence="3">PH-1 / ATCC MYA-4620 / FGSC 9075 / NRRL 31084</strain>
    </source>
</reference>
<dbReference type="InParanoid" id="A0A098D3D5"/>
<feature type="region of interest" description="Disordered" evidence="1">
    <location>
        <begin position="58"/>
        <end position="80"/>
    </location>
</feature>
<evidence type="ECO:0000313" key="2">
    <source>
        <dbReference type="EMBL" id="CEF72945.1"/>
    </source>
</evidence>
<evidence type="ECO:0000313" key="4">
    <source>
        <dbReference type="Proteomes" id="UP000070720"/>
    </source>
</evidence>